<dbReference type="InterPro" id="IPR006390">
    <property type="entry name" value="DHP_synth_dom"/>
</dbReference>
<gene>
    <name evidence="10" type="ORF">ABR85_01925</name>
</gene>
<evidence type="ECO:0000256" key="4">
    <source>
        <dbReference type="ARBA" id="ARBA00012458"/>
    </source>
</evidence>
<sequence length="304" mass="31820">MTKILLAGSRQIDLSTPCCMGVLNVTPDSFSDGSTLGRESKAGSGHSSFEVDLDKVLERAEKMAAEGALFLDIGGESTRPGATPVSVQEEIDRVVPVIAALRARFDLCLSVDTSSSEVMTAAIGAGAELVNDVRALADEGALTAIVDNRVAVCLMHMRGQPRSMQVKFDSNSPLGEKSYDDVVEEVAEFLGERRDYCLAKGLNADSLLLDPGFGFGKSQGHNYELLSGLTRFSALGAPLLVGVSRKSMIGAATGRSVDQRLAGSVAAATLALQGGASIIRSHDVAATVDAIKVYSAFCGNLAFD</sequence>
<dbReference type="GO" id="GO:0004156">
    <property type="term" value="F:dihydropteroate synthase activity"/>
    <property type="evidence" value="ECO:0007669"/>
    <property type="project" value="UniProtKB-EC"/>
</dbReference>
<evidence type="ECO:0000313" key="11">
    <source>
        <dbReference type="Proteomes" id="UP000051242"/>
    </source>
</evidence>
<protein>
    <recommendedName>
        <fullName evidence="4">dihydropteroate synthase</fullName>
        <ecNumber evidence="4">2.5.1.15</ecNumber>
    </recommendedName>
</protein>
<comment type="catalytic activity">
    <reaction evidence="1">
        <text>(7,8-dihydropterin-6-yl)methyl diphosphate + 4-aminobenzoate = 7,8-dihydropteroate + diphosphate</text>
        <dbReference type="Rhea" id="RHEA:19949"/>
        <dbReference type="ChEBI" id="CHEBI:17836"/>
        <dbReference type="ChEBI" id="CHEBI:17839"/>
        <dbReference type="ChEBI" id="CHEBI:33019"/>
        <dbReference type="ChEBI" id="CHEBI:72950"/>
        <dbReference type="EC" id="2.5.1.15"/>
    </reaction>
</comment>
<name>A0A0R2T7J3_9GAMM</name>
<dbReference type="Gene3D" id="3.20.20.20">
    <property type="entry name" value="Dihydropteroate synthase-like"/>
    <property type="match status" value="1"/>
</dbReference>
<comment type="pathway">
    <text evidence="3">Cofactor biosynthesis; tetrahydrofolate biosynthesis; 7,8-dihydrofolate from 2-amino-4-hydroxy-6-hydroxymethyl-7,8-dihydropteridine diphosphate and 4-aminobenzoate: step 1/2.</text>
</comment>
<dbReference type="InterPro" id="IPR000489">
    <property type="entry name" value="Pterin-binding_dom"/>
</dbReference>
<evidence type="ECO:0000256" key="5">
    <source>
        <dbReference type="ARBA" id="ARBA00022679"/>
    </source>
</evidence>
<dbReference type="CDD" id="cd00739">
    <property type="entry name" value="DHPS"/>
    <property type="match status" value="1"/>
</dbReference>
<dbReference type="AlphaFoldDB" id="A0A0R2T7J3"/>
<accession>A0A0R2T7J3</accession>
<dbReference type="PANTHER" id="PTHR20941:SF1">
    <property type="entry name" value="FOLIC ACID SYNTHESIS PROTEIN FOL1"/>
    <property type="match status" value="1"/>
</dbReference>
<dbReference type="Pfam" id="PF00809">
    <property type="entry name" value="Pterin_bind"/>
    <property type="match status" value="1"/>
</dbReference>
<evidence type="ECO:0000256" key="6">
    <source>
        <dbReference type="ARBA" id="ARBA00022723"/>
    </source>
</evidence>
<dbReference type="GO" id="GO:0046872">
    <property type="term" value="F:metal ion binding"/>
    <property type="evidence" value="ECO:0007669"/>
    <property type="project" value="UniProtKB-KW"/>
</dbReference>
<dbReference type="PROSITE" id="PS50972">
    <property type="entry name" value="PTERIN_BINDING"/>
    <property type="match status" value="1"/>
</dbReference>
<evidence type="ECO:0000256" key="2">
    <source>
        <dbReference type="ARBA" id="ARBA00001946"/>
    </source>
</evidence>
<dbReference type="GO" id="GO:0046656">
    <property type="term" value="P:folic acid biosynthetic process"/>
    <property type="evidence" value="ECO:0007669"/>
    <property type="project" value="UniProtKB-KW"/>
</dbReference>
<dbReference type="Proteomes" id="UP000051242">
    <property type="component" value="Unassembled WGS sequence"/>
</dbReference>
<dbReference type="NCBIfam" id="TIGR01496">
    <property type="entry name" value="DHPS"/>
    <property type="match status" value="1"/>
</dbReference>
<dbReference type="PANTHER" id="PTHR20941">
    <property type="entry name" value="FOLATE SYNTHESIS PROTEINS"/>
    <property type="match status" value="1"/>
</dbReference>
<keyword evidence="5" id="KW-0808">Transferase</keyword>
<feature type="domain" description="Pterin-binding" evidence="9">
    <location>
        <begin position="17"/>
        <end position="292"/>
    </location>
</feature>
<evidence type="ECO:0000256" key="1">
    <source>
        <dbReference type="ARBA" id="ARBA00000012"/>
    </source>
</evidence>
<evidence type="ECO:0000259" key="9">
    <source>
        <dbReference type="PROSITE" id="PS50972"/>
    </source>
</evidence>
<comment type="cofactor">
    <cofactor evidence="2">
        <name>Mg(2+)</name>
        <dbReference type="ChEBI" id="CHEBI:18420"/>
    </cofactor>
</comment>
<dbReference type="InterPro" id="IPR045031">
    <property type="entry name" value="DHP_synth-like"/>
</dbReference>
<comment type="caution">
    <text evidence="10">The sequence shown here is derived from an EMBL/GenBank/DDBJ whole genome shotgun (WGS) entry which is preliminary data.</text>
</comment>
<dbReference type="GO" id="GO:0005829">
    <property type="term" value="C:cytosol"/>
    <property type="evidence" value="ECO:0007669"/>
    <property type="project" value="TreeGrafter"/>
</dbReference>
<evidence type="ECO:0000256" key="8">
    <source>
        <dbReference type="ARBA" id="ARBA00022909"/>
    </source>
</evidence>
<evidence type="ECO:0000313" key="10">
    <source>
        <dbReference type="EMBL" id="KRO83233.1"/>
    </source>
</evidence>
<dbReference type="EMBL" id="LICD01000022">
    <property type="protein sequence ID" value="KRO83233.1"/>
    <property type="molecule type" value="Genomic_DNA"/>
</dbReference>
<keyword evidence="8" id="KW-0289">Folate biosynthesis</keyword>
<organism evidence="10 11">
    <name type="scientific">OM182 bacterium BACL3 MAG-120619-bin3</name>
    <dbReference type="NCBI Taxonomy" id="1655593"/>
    <lineage>
        <taxon>Bacteria</taxon>
        <taxon>Pseudomonadati</taxon>
        <taxon>Pseudomonadota</taxon>
        <taxon>Gammaproteobacteria</taxon>
        <taxon>OMG group</taxon>
        <taxon>OM182 clade</taxon>
    </lineage>
</organism>
<keyword evidence="6" id="KW-0479">Metal-binding</keyword>
<keyword evidence="7" id="KW-0460">Magnesium</keyword>
<dbReference type="GO" id="GO:0046654">
    <property type="term" value="P:tetrahydrofolate biosynthetic process"/>
    <property type="evidence" value="ECO:0007669"/>
    <property type="project" value="TreeGrafter"/>
</dbReference>
<dbReference type="SUPFAM" id="SSF51717">
    <property type="entry name" value="Dihydropteroate synthetase-like"/>
    <property type="match status" value="1"/>
</dbReference>
<evidence type="ECO:0000256" key="3">
    <source>
        <dbReference type="ARBA" id="ARBA00004763"/>
    </source>
</evidence>
<dbReference type="InterPro" id="IPR011005">
    <property type="entry name" value="Dihydropteroate_synth-like_sf"/>
</dbReference>
<evidence type="ECO:0000256" key="7">
    <source>
        <dbReference type="ARBA" id="ARBA00022842"/>
    </source>
</evidence>
<proteinExistence type="predicted"/>
<dbReference type="EC" id="2.5.1.15" evidence="4"/>
<reference evidence="10 11" key="1">
    <citation type="submission" date="2015-10" db="EMBL/GenBank/DDBJ databases">
        <title>Metagenome-Assembled Genomes uncover a global brackish microbiome.</title>
        <authorList>
            <person name="Hugerth L.W."/>
            <person name="Larsson J."/>
            <person name="Alneberg J."/>
            <person name="Lindh M.V."/>
            <person name="Legrand C."/>
            <person name="Pinhassi J."/>
            <person name="Andersson A.F."/>
        </authorList>
    </citation>
    <scope>NUCLEOTIDE SEQUENCE [LARGE SCALE GENOMIC DNA]</scope>
    <source>
        <strain evidence="10">BACL22 MAG-120619-bin3</strain>
    </source>
</reference>